<feature type="transmembrane region" description="Helical" evidence="1">
    <location>
        <begin position="12"/>
        <end position="31"/>
    </location>
</feature>
<evidence type="ECO:0000256" key="1">
    <source>
        <dbReference type="SAM" id="Phobius"/>
    </source>
</evidence>
<name>A0A1G2G4R5_9BACT</name>
<keyword evidence="1" id="KW-1133">Transmembrane helix</keyword>
<comment type="caution">
    <text evidence="2">The sequence shown here is derived from an EMBL/GenBank/DDBJ whole genome shotgun (WGS) entry which is preliminary data.</text>
</comment>
<proteinExistence type="predicted"/>
<organism evidence="2 3">
    <name type="scientific">Candidatus Ryanbacteria bacterium RIFCSPHIGHO2_01_FULL_48_27</name>
    <dbReference type="NCBI Taxonomy" id="1802115"/>
    <lineage>
        <taxon>Bacteria</taxon>
        <taxon>Candidatus Ryaniibacteriota</taxon>
    </lineage>
</organism>
<sequence>MQKLRWVIGRWWFWVVVVALILVAFYLAGYLKWYAEGAKYRIQNEISNQYIASQEREQAALEAQYKNDPYGGATPEATLKLFIEALEKKDYALASNYFVPEKRAEELSALPEAVKSGGVDMMINAYINGKLTSEKYGGQDKYEIRLFPPQDDVPFVFTLIKNPFTNKWLISEL</sequence>
<gene>
    <name evidence="2" type="ORF">A2756_03335</name>
</gene>
<evidence type="ECO:0000313" key="3">
    <source>
        <dbReference type="Proteomes" id="UP000177785"/>
    </source>
</evidence>
<reference evidence="2 3" key="1">
    <citation type="journal article" date="2016" name="Nat. Commun.">
        <title>Thousands of microbial genomes shed light on interconnected biogeochemical processes in an aquifer system.</title>
        <authorList>
            <person name="Anantharaman K."/>
            <person name="Brown C.T."/>
            <person name="Hug L.A."/>
            <person name="Sharon I."/>
            <person name="Castelle C.J."/>
            <person name="Probst A.J."/>
            <person name="Thomas B.C."/>
            <person name="Singh A."/>
            <person name="Wilkins M.J."/>
            <person name="Karaoz U."/>
            <person name="Brodie E.L."/>
            <person name="Williams K.H."/>
            <person name="Hubbard S.S."/>
            <person name="Banfield J.F."/>
        </authorList>
    </citation>
    <scope>NUCLEOTIDE SEQUENCE [LARGE SCALE GENOMIC DNA]</scope>
</reference>
<dbReference type="EMBL" id="MHNL01000012">
    <property type="protein sequence ID" value="OGZ44848.1"/>
    <property type="molecule type" value="Genomic_DNA"/>
</dbReference>
<dbReference type="Proteomes" id="UP000177785">
    <property type="component" value="Unassembled WGS sequence"/>
</dbReference>
<keyword evidence="1" id="KW-0812">Transmembrane</keyword>
<accession>A0A1G2G4R5</accession>
<keyword evidence="1" id="KW-0472">Membrane</keyword>
<evidence type="ECO:0008006" key="4">
    <source>
        <dbReference type="Google" id="ProtNLM"/>
    </source>
</evidence>
<evidence type="ECO:0000313" key="2">
    <source>
        <dbReference type="EMBL" id="OGZ44848.1"/>
    </source>
</evidence>
<protein>
    <recommendedName>
        <fullName evidence="4">DUF4878 domain-containing protein</fullName>
    </recommendedName>
</protein>
<dbReference type="AlphaFoldDB" id="A0A1G2G4R5"/>